<dbReference type="STRING" id="1437059.A6A05_08230"/>
<dbReference type="EMBL" id="LWQU01000095">
    <property type="protein sequence ID" value="OAN55731.1"/>
    <property type="molecule type" value="Genomic_DNA"/>
</dbReference>
<dbReference type="PANTHER" id="PTHR11102:SF147">
    <property type="entry name" value="SEL1L ADAPTOR SUBUNIT OF ERAD E3 UBIQUITIN LIGASE"/>
    <property type="match status" value="1"/>
</dbReference>
<dbReference type="InterPro" id="IPR006597">
    <property type="entry name" value="Sel1-like"/>
</dbReference>
<dbReference type="Pfam" id="PF08238">
    <property type="entry name" value="Sel1"/>
    <property type="match status" value="7"/>
</dbReference>
<dbReference type="PANTHER" id="PTHR11102">
    <property type="entry name" value="SEL-1-LIKE PROTEIN"/>
    <property type="match status" value="1"/>
</dbReference>
<evidence type="ECO:0000256" key="1">
    <source>
        <dbReference type="SAM" id="MobiDB-lite"/>
    </source>
</evidence>
<dbReference type="InterPro" id="IPR050767">
    <property type="entry name" value="Sel1_AlgK"/>
</dbReference>
<dbReference type="Proteomes" id="UP000078543">
    <property type="component" value="Unassembled WGS sequence"/>
</dbReference>
<comment type="caution">
    <text evidence="2">The sequence shown here is derived from an EMBL/GenBank/DDBJ whole genome shotgun (WGS) entry which is preliminary data.</text>
</comment>
<dbReference type="GO" id="GO:0036503">
    <property type="term" value="P:ERAD pathway"/>
    <property type="evidence" value="ECO:0007669"/>
    <property type="project" value="TreeGrafter"/>
</dbReference>
<accession>A0A178MZC9</accession>
<name>A0A178MZC9_9PROT</name>
<dbReference type="SUPFAM" id="SSF81901">
    <property type="entry name" value="HCP-like"/>
    <property type="match status" value="2"/>
</dbReference>
<feature type="region of interest" description="Disordered" evidence="1">
    <location>
        <begin position="352"/>
        <end position="374"/>
    </location>
</feature>
<evidence type="ECO:0000313" key="3">
    <source>
        <dbReference type="Proteomes" id="UP000078543"/>
    </source>
</evidence>
<reference evidence="2 3" key="1">
    <citation type="submission" date="2016-04" db="EMBL/GenBank/DDBJ databases">
        <title>Draft genome sequence of freshwater magnetotactic bacteria Magnetospirillum marisnigri SP-1 and Magnetospirillum moscoviense BB-1.</title>
        <authorList>
            <person name="Koziaeva V."/>
            <person name="Dziuba M.V."/>
            <person name="Ivanov T.M."/>
            <person name="Kuznetsov B."/>
            <person name="Grouzdev D.S."/>
        </authorList>
    </citation>
    <scope>NUCLEOTIDE SEQUENCE [LARGE SCALE GENOMIC DNA]</scope>
    <source>
        <strain evidence="2 3">BB-1</strain>
    </source>
</reference>
<organism evidence="2 3">
    <name type="scientific">Magnetospirillum moscoviense</name>
    <dbReference type="NCBI Taxonomy" id="1437059"/>
    <lineage>
        <taxon>Bacteria</taxon>
        <taxon>Pseudomonadati</taxon>
        <taxon>Pseudomonadota</taxon>
        <taxon>Alphaproteobacteria</taxon>
        <taxon>Rhodospirillales</taxon>
        <taxon>Rhodospirillaceae</taxon>
        <taxon>Magnetospirillum</taxon>
    </lineage>
</organism>
<keyword evidence="3" id="KW-1185">Reference proteome</keyword>
<protein>
    <recommendedName>
        <fullName evidence="4">Sel1 repeat family protein</fullName>
    </recommendedName>
</protein>
<dbReference type="AlphaFoldDB" id="A0A178MZC9"/>
<dbReference type="OrthoDB" id="9797030at2"/>
<dbReference type="Gene3D" id="1.25.40.10">
    <property type="entry name" value="Tetratricopeptide repeat domain"/>
    <property type="match status" value="2"/>
</dbReference>
<evidence type="ECO:0008006" key="4">
    <source>
        <dbReference type="Google" id="ProtNLM"/>
    </source>
</evidence>
<sequence length="662" mass="71205">MWEQSARWGESPSDAVVAELSWAGMTGLDTGGALAAWRKEYGQGLREPTPATAALLRQRAAKDPPGLLAIQFEALALTGQWEPPYDGGTPVPNLLVLAKRGEPAAIAFLCRTAGLPFILMRNHAPFCAKGVALGQPESAYHLARLHHGRADDFHDGFIDKIDEALHIKPSLPRALALYRQAAQGGHAGAQARLATLLAAGRGVKPDPVQARELAERSAEAGWPEGKAVLGILLLKGQGGPADIGRALMLLDQAARSGQRMAQFTLATLAFRGQYRPRDFLDALTWVRLAQLSRRGDPPEAATERKAAADGDPSALIAQAWYHPSPEAFLSELSAAGHAMAHTILANREWLKEGRQGSQEPSPETAKKLREATTDTTQLRVATQSVTGRWEPAEVTGSSMTDHLVDLANKRDPTAIAFACRNAGLPWLLSWDLAPFCVKGVALGQADSAYHLARLQHARADDFQQGLERRVPKVLGIPTSLPRAVTLYRQAAQGGHAGAQARLATLLAAGRGVKPDPVQARELAERSAGAGWPEGQAVLGILLLKGQGGPADIGRALTLLDQAARSGQRMAQFTLATLAFRGQHRTRDFLDALTWLHLSELSAHGDPPEAEADGLLLEPLRRTRHVARSIENPALDLDARIKATALRKELHESGQWPLTKTPR</sequence>
<proteinExistence type="predicted"/>
<gene>
    <name evidence="2" type="ORF">A6A05_08230</name>
</gene>
<evidence type="ECO:0000313" key="2">
    <source>
        <dbReference type="EMBL" id="OAN55731.1"/>
    </source>
</evidence>
<dbReference type="InterPro" id="IPR011990">
    <property type="entry name" value="TPR-like_helical_dom_sf"/>
</dbReference>
<dbReference type="SMART" id="SM00671">
    <property type="entry name" value="SEL1"/>
    <property type="match status" value="8"/>
</dbReference>